<dbReference type="InterPro" id="IPR001900">
    <property type="entry name" value="RNase_II/R"/>
</dbReference>
<comment type="caution">
    <text evidence="10">The sequence shown here is derived from an EMBL/GenBank/DDBJ whole genome shotgun (WGS) entry which is preliminary data.</text>
</comment>
<dbReference type="GO" id="GO:0006402">
    <property type="term" value="P:mRNA catabolic process"/>
    <property type="evidence" value="ECO:0007669"/>
    <property type="project" value="TreeGrafter"/>
</dbReference>
<feature type="compositionally biased region" description="Pro residues" evidence="8">
    <location>
        <begin position="12"/>
        <end position="21"/>
    </location>
</feature>
<dbReference type="EMBL" id="JABEQF010000017">
    <property type="protein sequence ID" value="MBB2191523.1"/>
    <property type="molecule type" value="Genomic_DNA"/>
</dbReference>
<keyword evidence="6 7" id="KW-0694">RNA-binding</keyword>
<dbReference type="HAMAP" id="MF_01895">
    <property type="entry name" value="RNase_R"/>
    <property type="match status" value="1"/>
</dbReference>
<feature type="compositionally biased region" description="Basic and acidic residues" evidence="8">
    <location>
        <begin position="1"/>
        <end position="11"/>
    </location>
</feature>
<dbReference type="RefSeq" id="WP_183120647.1">
    <property type="nucleotide sequence ID" value="NZ_JABEQF010000017.1"/>
</dbReference>
<organism evidence="10 11">
    <name type="scientific">Gluconacetobacter azotocaptans</name>
    <dbReference type="NCBI Taxonomy" id="142834"/>
    <lineage>
        <taxon>Bacteria</taxon>
        <taxon>Pseudomonadati</taxon>
        <taxon>Pseudomonadota</taxon>
        <taxon>Alphaproteobacteria</taxon>
        <taxon>Acetobacterales</taxon>
        <taxon>Acetobacteraceae</taxon>
        <taxon>Gluconacetobacter</taxon>
    </lineage>
</organism>
<dbReference type="SMART" id="SM00955">
    <property type="entry name" value="RNB"/>
    <property type="match status" value="1"/>
</dbReference>
<evidence type="ECO:0000256" key="3">
    <source>
        <dbReference type="ARBA" id="ARBA00022722"/>
    </source>
</evidence>
<evidence type="ECO:0000313" key="11">
    <source>
        <dbReference type="Proteomes" id="UP000555756"/>
    </source>
</evidence>
<dbReference type="InterPro" id="IPR004476">
    <property type="entry name" value="RNase_II/RNase_R"/>
</dbReference>
<evidence type="ECO:0000256" key="5">
    <source>
        <dbReference type="ARBA" id="ARBA00022839"/>
    </source>
</evidence>
<dbReference type="InterPro" id="IPR003029">
    <property type="entry name" value="S1_domain"/>
</dbReference>
<comment type="similarity">
    <text evidence="7">Belongs to the RNR ribonuclease family. RNase R subfamily.</text>
</comment>
<keyword evidence="3 7" id="KW-0540">Nuclease</keyword>
<evidence type="ECO:0000256" key="6">
    <source>
        <dbReference type="ARBA" id="ARBA00022884"/>
    </source>
</evidence>
<feature type="domain" description="S1 motif" evidence="9">
    <location>
        <begin position="656"/>
        <end position="742"/>
    </location>
</feature>
<dbReference type="Pfam" id="PF00773">
    <property type="entry name" value="RNB"/>
    <property type="match status" value="1"/>
</dbReference>
<dbReference type="AlphaFoldDB" id="A0A7W4JV86"/>
<dbReference type="EC" id="3.1.13.1" evidence="7"/>
<accession>A0A7W4JV86</accession>
<evidence type="ECO:0000256" key="4">
    <source>
        <dbReference type="ARBA" id="ARBA00022801"/>
    </source>
</evidence>
<evidence type="ECO:0000313" key="10">
    <source>
        <dbReference type="EMBL" id="MBB2191523.1"/>
    </source>
</evidence>
<evidence type="ECO:0000256" key="1">
    <source>
        <dbReference type="ARBA" id="ARBA00001849"/>
    </source>
</evidence>
<feature type="compositionally biased region" description="Basic residues" evidence="8">
    <location>
        <begin position="756"/>
        <end position="766"/>
    </location>
</feature>
<dbReference type="NCBIfam" id="TIGR00358">
    <property type="entry name" value="3_prime_RNase"/>
    <property type="match status" value="1"/>
</dbReference>
<evidence type="ECO:0000256" key="7">
    <source>
        <dbReference type="HAMAP-Rule" id="MF_01895"/>
    </source>
</evidence>
<keyword evidence="5 7" id="KW-0269">Exonuclease</keyword>
<feature type="region of interest" description="Disordered" evidence="8">
    <location>
        <begin position="744"/>
        <end position="766"/>
    </location>
</feature>
<dbReference type="CDD" id="cd04471">
    <property type="entry name" value="S1_RNase_R"/>
    <property type="match status" value="1"/>
</dbReference>
<comment type="function">
    <text evidence="7">3'-5' exoribonuclease that releases 5'-nucleoside monophosphates and is involved in maturation of structured RNAs.</text>
</comment>
<comment type="catalytic activity">
    <reaction evidence="1 7">
        <text>Exonucleolytic cleavage in the 3'- to 5'-direction to yield nucleoside 5'-phosphates.</text>
        <dbReference type="EC" id="3.1.13.1"/>
    </reaction>
</comment>
<dbReference type="GO" id="GO:0003723">
    <property type="term" value="F:RNA binding"/>
    <property type="evidence" value="ECO:0007669"/>
    <property type="project" value="UniProtKB-UniRule"/>
</dbReference>
<keyword evidence="4 7" id="KW-0378">Hydrolase</keyword>
<dbReference type="Proteomes" id="UP000555756">
    <property type="component" value="Unassembled WGS sequence"/>
</dbReference>
<dbReference type="SUPFAM" id="SSF50249">
    <property type="entry name" value="Nucleic acid-binding proteins"/>
    <property type="match status" value="2"/>
</dbReference>
<proteinExistence type="inferred from homology"/>
<dbReference type="Pfam" id="PF17876">
    <property type="entry name" value="CSD2"/>
    <property type="match status" value="1"/>
</dbReference>
<reference evidence="10 11" key="1">
    <citation type="submission" date="2020-04" db="EMBL/GenBank/DDBJ databases">
        <title>Description of novel Gluconacetobacter.</title>
        <authorList>
            <person name="Sombolestani A."/>
        </authorList>
    </citation>
    <scope>NUCLEOTIDE SEQUENCE [LARGE SCALE GENOMIC DNA]</scope>
    <source>
        <strain evidence="10 11">LMG 21311</strain>
    </source>
</reference>
<dbReference type="PANTHER" id="PTHR23355:SF9">
    <property type="entry name" value="DIS3-LIKE EXONUCLEASE 2"/>
    <property type="match status" value="1"/>
</dbReference>
<feature type="region of interest" description="Disordered" evidence="8">
    <location>
        <begin position="1"/>
        <end position="28"/>
    </location>
</feature>
<evidence type="ECO:0000256" key="2">
    <source>
        <dbReference type="ARBA" id="ARBA00022490"/>
    </source>
</evidence>
<keyword evidence="11" id="KW-1185">Reference proteome</keyword>
<dbReference type="InterPro" id="IPR022966">
    <property type="entry name" value="RNase_II/R_CS"/>
</dbReference>
<evidence type="ECO:0000259" key="9">
    <source>
        <dbReference type="PROSITE" id="PS50126"/>
    </source>
</evidence>
<comment type="subcellular location">
    <subcellularLocation>
        <location evidence="7">Cytoplasm</location>
    </subcellularLocation>
</comment>
<name>A0A7W4JV86_9PROT</name>
<protein>
    <recommendedName>
        <fullName evidence="7">Ribonuclease R</fullName>
        <shortName evidence="7">RNase R</shortName>
        <ecNumber evidence="7">3.1.13.1</ecNumber>
    </recommendedName>
</protein>
<dbReference type="Pfam" id="PF00575">
    <property type="entry name" value="S1"/>
    <property type="match status" value="1"/>
</dbReference>
<dbReference type="InterPro" id="IPR012340">
    <property type="entry name" value="NA-bd_OB-fold"/>
</dbReference>
<dbReference type="NCBIfam" id="TIGR02063">
    <property type="entry name" value="RNase_R"/>
    <property type="match status" value="1"/>
</dbReference>
<dbReference type="Gene3D" id="2.40.50.140">
    <property type="entry name" value="Nucleic acid-binding proteins"/>
    <property type="match status" value="1"/>
</dbReference>
<dbReference type="PROSITE" id="PS01175">
    <property type="entry name" value="RIBONUCLEASE_II"/>
    <property type="match status" value="1"/>
</dbReference>
<dbReference type="InterPro" id="IPR040476">
    <property type="entry name" value="CSD2"/>
</dbReference>
<dbReference type="InterPro" id="IPR050180">
    <property type="entry name" value="RNR_Ribonuclease"/>
</dbReference>
<gene>
    <name evidence="7 10" type="primary">rnr</name>
    <name evidence="10" type="ORF">HLH34_16425</name>
</gene>
<keyword evidence="2 7" id="KW-0963">Cytoplasm</keyword>
<evidence type="ECO:0000256" key="8">
    <source>
        <dbReference type="SAM" id="MobiDB-lite"/>
    </source>
</evidence>
<dbReference type="PROSITE" id="PS50126">
    <property type="entry name" value="S1"/>
    <property type="match status" value="1"/>
</dbReference>
<dbReference type="GO" id="GO:0005829">
    <property type="term" value="C:cytosol"/>
    <property type="evidence" value="ECO:0007669"/>
    <property type="project" value="TreeGrafter"/>
</dbReference>
<dbReference type="GO" id="GO:0008859">
    <property type="term" value="F:exoribonuclease II activity"/>
    <property type="evidence" value="ECO:0007669"/>
    <property type="project" value="UniProtKB-UniRule"/>
</dbReference>
<sequence>MGGRDLTDPPPDRLPTAPPPHADGLPDREALRRFITESAGRVGKREISRAFGLGPQHKAALRALLRDLALEGTLVPAGAKRFRASSALPEATVVQVTGTDPDGDPVARPVAWDGDGPAPVVFMHPEQKGRPALAPGERVVARLKRLGPGRYEGRTLRRLTDAPGRIVGLFRPTPATGDAPPHLGAEAGRVIPADKRSKAEWIVPAAETLGAEGDEIVIAEPLPQAGPGLKSARIVERLGRMGDPRSVSLLAIHTHGIPDAFPAEALAEAERARGVSAAGREDLRAVPLITIDGADARDFDDAVYAEPDGDGFRLIVAIADVAHYVRPGSALDREAQRRGNSVYFPDRVVPMLPEALSNGWCSLRPGEDRGCLFAEIHIDASGTKTRHRFGRGIMRSAARLTYDQAQQADEADPGESENGSALPDGLITTLFAAWRALSTARARRGTLDLDLPERLVRFDPQGRIASIDPRPRYDSHRLIEEFMVLANVAAAEELDRRRRPCLYRIHAPPSPERAEAMRDSLSTLGYDLPPVGTMRARDLDAVLDRASGTDAAGLVNETILRAQSQAEYSPDNIGHFGLALPAYAHFTSPIRRYADLMVHRALVGMGTTPPDGLPAADAARLDEIGAQVSATERRAALAERETTERYVAAWLGEQVGCECDGHVSGVTRFGLFVTLTQTGATGLVPLSTLSDDVWMYDESTQTLRARPPHGQQGGMRFQLAQKVTVRLVEATPVTGGLLFALAGPQAPARRDPAARGPRRPRGARPR</sequence>
<dbReference type="InterPro" id="IPR011805">
    <property type="entry name" value="RNase_R"/>
</dbReference>
<dbReference type="PANTHER" id="PTHR23355">
    <property type="entry name" value="RIBONUCLEASE"/>
    <property type="match status" value="1"/>
</dbReference>